<dbReference type="EMBL" id="SRYB01000043">
    <property type="protein sequence ID" value="TGY76203.1"/>
    <property type="molecule type" value="Genomic_DNA"/>
</dbReference>
<keyword evidence="2" id="KW-1185">Reference proteome</keyword>
<accession>A0AC61RD57</accession>
<sequence length="245" mass="25951">MNRLKVMCMTVALLLGATAYAQSSSKTVSSKKSSITSTIGNMLEGIFTKTNLEIADLVGEYESAGPAVSFKSDNFLQKAGGIAGAAALETKLQPYYEQYGLIGMPFTVDKDGNFVLTVKGLKVKGILEKNDNDGTFIFNIMLGTIRVGKFLAYVEKSGRNINLMFDATKLKELISTIGSVTGIQMAKTMATLLDSYDGACIGFKMNNTGSGNAAAGGSVGTDTDSTNSTQGLDGIGTLLDRLKRR</sequence>
<comment type="caution">
    <text evidence="1">The sequence shown here is derived from an EMBL/GenBank/DDBJ whole genome shotgun (WGS) entry which is preliminary data.</text>
</comment>
<reference evidence="1" key="1">
    <citation type="submission" date="2019-04" db="EMBL/GenBank/DDBJ databases">
        <title>Microbes associate with the intestines of laboratory mice.</title>
        <authorList>
            <person name="Navarre W."/>
            <person name="Wong E."/>
            <person name="Huang K."/>
            <person name="Tropini C."/>
            <person name="Ng K."/>
            <person name="Yu B."/>
        </authorList>
    </citation>
    <scope>NUCLEOTIDE SEQUENCE</scope>
    <source>
        <strain evidence="1">NM04_E33</strain>
    </source>
</reference>
<protein>
    <submittedName>
        <fullName evidence="1">DUF4923 family protein</fullName>
    </submittedName>
</protein>
<proteinExistence type="predicted"/>
<evidence type="ECO:0000313" key="1">
    <source>
        <dbReference type="EMBL" id="TGY76203.1"/>
    </source>
</evidence>
<name>A0AC61RD57_9BACT</name>
<gene>
    <name evidence="1" type="ORF">E5331_18675</name>
</gene>
<evidence type="ECO:0000313" key="2">
    <source>
        <dbReference type="Proteomes" id="UP000306319"/>
    </source>
</evidence>
<organism evidence="1 2">
    <name type="scientific">Lepagella muris</name>
    <dbReference type="NCBI Taxonomy" id="3032870"/>
    <lineage>
        <taxon>Bacteria</taxon>
        <taxon>Pseudomonadati</taxon>
        <taxon>Bacteroidota</taxon>
        <taxon>Bacteroidia</taxon>
        <taxon>Bacteroidales</taxon>
        <taxon>Muribaculaceae</taxon>
        <taxon>Lepagella</taxon>
    </lineage>
</organism>
<dbReference type="Proteomes" id="UP000306319">
    <property type="component" value="Unassembled WGS sequence"/>
</dbReference>